<evidence type="ECO:0000313" key="2">
    <source>
        <dbReference type="EMBL" id="KJK41589.1"/>
    </source>
</evidence>
<comment type="caution">
    <text evidence="2">The sequence shown here is derived from an EMBL/GenBank/DDBJ whole genome shotgun (WGS) entry which is preliminary data.</text>
</comment>
<feature type="transmembrane region" description="Helical" evidence="1">
    <location>
        <begin position="97"/>
        <end position="122"/>
    </location>
</feature>
<sequence>MPVPLPRPQALLKGLVTVVLAAAFTAQAVAALLPDVPLLLAATVVSLATEGALYRWQRGVLSLFAKSHADITVRHVLRDLLLVVALMRLGEQDRETVYAPLVAGLLVFYVLHCAIQAVSVLVRRTRTLPVVTRNIDASALRLSPAPPVLLRRPGPRLLVFGLPATAGLLASAPGDRPVYAAAGIALSLALGLAGLGALLLRLLPGRRPADEQEVLDWFDAWLAAYRPTVGLYFSGGAASAYQANMWLEPLAAGPAGRPVIVLRERFMVQKIAATDIPIVCLPKVSTLMRLEHSTLQVLIHPSNSGKTSQVLRIPTIKHTFVNHGESDKLSSCNPYAKAYDEVWVAGPAARERYALAEVGVEDKDVVETGRPQLDGVLPYAGPPAGARTTVLYAPTWEGWDGNPGNTSVIAAGENLVRALLADPGVRLLYKPHPLTGSVDPRAGAADLRIRELIRAANRERAGVRPSDSAELVRRTAELDRLTTSAFRAGADTVERMLVQSAPEPGRAAAVARATAAWEEAYWASLPEGEHQIITDARPTLYSCFNVSDLLISDVSSVISDFLASEKPYAVANTSGLPEDTFRTAFPTVVAATVLTPDAAGVPDLLETVRHPENDELAEARAELKLRLLGPAEPSSQERFNEAVRALCATARDHRTRVAERLAAELPGQRTETAVPTAPR</sequence>
<accession>A0A0M2H0M1</accession>
<dbReference type="RefSeq" id="WP_031130912.1">
    <property type="nucleotide sequence ID" value="NZ_JYJH01000001.1"/>
</dbReference>
<protein>
    <submittedName>
        <fullName evidence="2">Membrane protein</fullName>
    </submittedName>
</protein>
<proteinExistence type="predicted"/>
<organism evidence="2 3">
    <name type="scientific">Streptomyces variegatus</name>
    <dbReference type="NCBI Taxonomy" id="284040"/>
    <lineage>
        <taxon>Bacteria</taxon>
        <taxon>Bacillati</taxon>
        <taxon>Actinomycetota</taxon>
        <taxon>Actinomycetes</taxon>
        <taxon>Kitasatosporales</taxon>
        <taxon>Streptomycetaceae</taxon>
        <taxon>Streptomyces</taxon>
    </lineage>
</organism>
<dbReference type="Proteomes" id="UP000034786">
    <property type="component" value="Unassembled WGS sequence"/>
</dbReference>
<keyword evidence="1" id="KW-0812">Transmembrane</keyword>
<dbReference type="EMBL" id="JYJH01000001">
    <property type="protein sequence ID" value="KJK41589.1"/>
    <property type="molecule type" value="Genomic_DNA"/>
</dbReference>
<dbReference type="InterPro" id="IPR043148">
    <property type="entry name" value="TagF_C"/>
</dbReference>
<name>A0A0M2H0M1_9ACTN</name>
<keyword evidence="1" id="KW-1133">Transmembrane helix</keyword>
<dbReference type="PATRIC" id="fig|284040.3.peg.389"/>
<dbReference type="AlphaFoldDB" id="A0A0M2H0M1"/>
<dbReference type="STRING" id="284040.UK15_01870"/>
<evidence type="ECO:0000313" key="3">
    <source>
        <dbReference type="Proteomes" id="UP000034786"/>
    </source>
</evidence>
<dbReference type="Gene3D" id="3.40.50.12580">
    <property type="match status" value="2"/>
</dbReference>
<keyword evidence="1" id="KW-0472">Membrane</keyword>
<gene>
    <name evidence="2" type="ORF">UK15_01870</name>
</gene>
<reference evidence="3" key="1">
    <citation type="submission" date="2015-02" db="EMBL/GenBank/DDBJ databases">
        <authorList>
            <person name="Ju K.-S."/>
            <person name="Doroghazi J.R."/>
            <person name="Metcalf W."/>
        </authorList>
    </citation>
    <scope>NUCLEOTIDE SEQUENCE [LARGE SCALE GENOMIC DNA]</scope>
    <source>
        <strain evidence="3">NRRL B-16380</strain>
    </source>
</reference>
<keyword evidence="3" id="KW-1185">Reference proteome</keyword>
<feature type="transmembrane region" description="Helical" evidence="1">
    <location>
        <begin position="179"/>
        <end position="200"/>
    </location>
</feature>
<evidence type="ECO:0000256" key="1">
    <source>
        <dbReference type="SAM" id="Phobius"/>
    </source>
</evidence>